<organism evidence="8 9">
    <name type="scientific">Exophiala dermatitidis</name>
    <name type="common">Black yeast-like fungus</name>
    <name type="synonym">Wangiella dermatitidis</name>
    <dbReference type="NCBI Taxonomy" id="5970"/>
    <lineage>
        <taxon>Eukaryota</taxon>
        <taxon>Fungi</taxon>
        <taxon>Dikarya</taxon>
        <taxon>Ascomycota</taxon>
        <taxon>Pezizomycotina</taxon>
        <taxon>Eurotiomycetes</taxon>
        <taxon>Chaetothyriomycetidae</taxon>
        <taxon>Chaetothyriales</taxon>
        <taxon>Herpotrichiellaceae</taxon>
        <taxon>Exophiala</taxon>
    </lineage>
</organism>
<evidence type="ECO:0000256" key="6">
    <source>
        <dbReference type="HAMAP-Rule" id="MF_03058"/>
    </source>
</evidence>
<comment type="function">
    <text evidence="6">Required for the assembly of the V0 complex of the vacuolar ATPase (V-ATPase) in the endoplasmic reticulum.</text>
</comment>
<keyword evidence="5 6" id="KW-0968">Cytoplasmic vesicle</keyword>
<evidence type="ECO:0000256" key="7">
    <source>
        <dbReference type="SAM" id="MobiDB-lite"/>
    </source>
</evidence>
<keyword evidence="1 6" id="KW-0812">Transmembrane</keyword>
<feature type="transmembrane region" description="Helical" evidence="6">
    <location>
        <begin position="37"/>
        <end position="58"/>
    </location>
</feature>
<keyword evidence="2 6" id="KW-0256">Endoplasmic reticulum</keyword>
<dbReference type="GO" id="GO:0005789">
    <property type="term" value="C:endoplasmic reticulum membrane"/>
    <property type="evidence" value="ECO:0007669"/>
    <property type="project" value="UniProtKB-SubCell"/>
</dbReference>
<dbReference type="PANTHER" id="PTHR31792:SF3">
    <property type="entry name" value="VACUOLAR ATPASE ASSEMBLY INTEGRAL MEMBRANE PROTEIN VMA21"/>
    <property type="match status" value="1"/>
</dbReference>
<accession>A0AAN6EU25</accession>
<evidence type="ECO:0000256" key="4">
    <source>
        <dbReference type="ARBA" id="ARBA00023136"/>
    </source>
</evidence>
<dbReference type="GO" id="GO:0070072">
    <property type="term" value="P:vacuolar proton-transporting V-type ATPase complex assembly"/>
    <property type="evidence" value="ECO:0007669"/>
    <property type="project" value="UniProtKB-UniRule"/>
</dbReference>
<dbReference type="GO" id="GO:0033116">
    <property type="term" value="C:endoplasmic reticulum-Golgi intermediate compartment membrane"/>
    <property type="evidence" value="ECO:0007669"/>
    <property type="project" value="UniProtKB-SubCell"/>
</dbReference>
<evidence type="ECO:0000256" key="3">
    <source>
        <dbReference type="ARBA" id="ARBA00022989"/>
    </source>
</evidence>
<feature type="compositionally biased region" description="Polar residues" evidence="7">
    <location>
        <begin position="19"/>
        <end position="30"/>
    </location>
</feature>
<comment type="caution">
    <text evidence="6">Lacks conserved residue(s) required for the propagation of feature annotation.</text>
</comment>
<evidence type="ECO:0000256" key="2">
    <source>
        <dbReference type="ARBA" id="ARBA00022824"/>
    </source>
</evidence>
<evidence type="ECO:0000256" key="5">
    <source>
        <dbReference type="ARBA" id="ARBA00023329"/>
    </source>
</evidence>
<dbReference type="PANTHER" id="PTHR31792">
    <property type="entry name" value="VACUOLAR ATPASE ASSEMBLY INTEGRAL MEMBRANE PROTEIN VMA21"/>
    <property type="match status" value="1"/>
</dbReference>
<evidence type="ECO:0000313" key="9">
    <source>
        <dbReference type="Proteomes" id="UP001161757"/>
    </source>
</evidence>
<dbReference type="EMBL" id="JAJGCB010000012">
    <property type="protein sequence ID" value="KAJ8989890.1"/>
    <property type="molecule type" value="Genomic_DNA"/>
</dbReference>
<comment type="similarity">
    <text evidence="6">Belongs to the VMA21 family.</text>
</comment>
<dbReference type="AlphaFoldDB" id="A0AAN6EU25"/>
<gene>
    <name evidence="8" type="primary">VMA21</name>
    <name evidence="8" type="ORF">HRR80_006031</name>
</gene>
<name>A0AAN6EU25_EXODE</name>
<dbReference type="Proteomes" id="UP001161757">
    <property type="component" value="Unassembled WGS sequence"/>
</dbReference>
<protein>
    <submittedName>
        <fullName evidence="8">Vacuolar ATPase assembly integral membrane protein vma21</fullName>
    </submittedName>
</protein>
<dbReference type="InterPro" id="IPR019013">
    <property type="entry name" value="Vma21"/>
</dbReference>
<feature type="transmembrane region" description="Helical" evidence="6">
    <location>
        <begin position="70"/>
        <end position="89"/>
    </location>
</feature>
<comment type="caution">
    <text evidence="8">The sequence shown here is derived from an EMBL/GenBank/DDBJ whole genome shotgun (WGS) entry which is preliminary data.</text>
</comment>
<evidence type="ECO:0000256" key="1">
    <source>
        <dbReference type="ARBA" id="ARBA00022692"/>
    </source>
</evidence>
<evidence type="ECO:0000313" key="8">
    <source>
        <dbReference type="EMBL" id="KAJ8989890.1"/>
    </source>
</evidence>
<feature type="region of interest" description="Disordered" evidence="7">
    <location>
        <begin position="1"/>
        <end position="31"/>
    </location>
</feature>
<dbReference type="Pfam" id="PF09446">
    <property type="entry name" value="VMA21"/>
    <property type="match status" value="1"/>
</dbReference>
<keyword evidence="3 6" id="KW-1133">Transmembrane helix</keyword>
<sequence>MATRRNVAAQKAISEAQGGPSTSTQVSDTSPAVPASVIYKLLGFTMAMIFFPIGSYFLSVNLVFGGNATYAGAFAAIMANVVLVAYIIVAMKEDQTDKIEAGKKGKKTQ</sequence>
<reference evidence="8" key="1">
    <citation type="submission" date="2023-01" db="EMBL/GenBank/DDBJ databases">
        <title>Exophiala dermititidis isolated from Cystic Fibrosis Patient.</title>
        <authorList>
            <person name="Kurbessoian T."/>
            <person name="Crocker A."/>
            <person name="Murante D."/>
            <person name="Hogan D.A."/>
            <person name="Stajich J.E."/>
        </authorList>
    </citation>
    <scope>NUCLEOTIDE SEQUENCE</scope>
    <source>
        <strain evidence="8">Ex8</strain>
    </source>
</reference>
<comment type="subcellular location">
    <subcellularLocation>
        <location evidence="6">Endoplasmic reticulum membrane</location>
        <topology evidence="6">Multi-pass membrane protein</topology>
    </subcellularLocation>
    <subcellularLocation>
        <location evidence="6">Endoplasmic reticulum-Golgi intermediate compartment membrane</location>
        <topology evidence="6">Multi-pass membrane protein</topology>
    </subcellularLocation>
    <subcellularLocation>
        <location evidence="6">Cytoplasmic vesicle</location>
        <location evidence="6">COPII-coated vesicle membrane</location>
        <topology evidence="6">Multi-pass membrane protein</topology>
    </subcellularLocation>
</comment>
<dbReference type="HAMAP" id="MF_03058">
    <property type="entry name" value="VMA21"/>
    <property type="match status" value="1"/>
</dbReference>
<keyword evidence="4 6" id="KW-0472">Membrane</keyword>
<dbReference type="GO" id="GO:0012507">
    <property type="term" value="C:ER to Golgi transport vesicle membrane"/>
    <property type="evidence" value="ECO:0007669"/>
    <property type="project" value="UniProtKB-SubCell"/>
</dbReference>
<proteinExistence type="inferred from homology"/>